<keyword evidence="1" id="KW-0812">Transmembrane</keyword>
<feature type="transmembrane region" description="Helical" evidence="1">
    <location>
        <begin position="30"/>
        <end position="50"/>
    </location>
</feature>
<organism evidence="2 3">
    <name type="scientific">Edaphobacter aggregans</name>
    <dbReference type="NCBI Taxonomy" id="570835"/>
    <lineage>
        <taxon>Bacteria</taxon>
        <taxon>Pseudomonadati</taxon>
        <taxon>Acidobacteriota</taxon>
        <taxon>Terriglobia</taxon>
        <taxon>Terriglobales</taxon>
        <taxon>Acidobacteriaceae</taxon>
        <taxon>Edaphobacter</taxon>
    </lineage>
</organism>
<dbReference type="OrthoDB" id="118529at2"/>
<name>A0A428MRC2_9BACT</name>
<keyword evidence="3" id="KW-1185">Reference proteome</keyword>
<keyword evidence="1" id="KW-0472">Membrane</keyword>
<evidence type="ECO:0000256" key="1">
    <source>
        <dbReference type="SAM" id="Phobius"/>
    </source>
</evidence>
<evidence type="ECO:0000313" key="2">
    <source>
        <dbReference type="EMBL" id="RSL19438.1"/>
    </source>
</evidence>
<feature type="transmembrane region" description="Helical" evidence="1">
    <location>
        <begin position="62"/>
        <end position="81"/>
    </location>
</feature>
<keyword evidence="1" id="KW-1133">Transmembrane helix</keyword>
<dbReference type="RefSeq" id="WP_125487661.1">
    <property type="nucleotide sequence ID" value="NZ_RSDW01000001.1"/>
</dbReference>
<dbReference type="EMBL" id="RSDW01000001">
    <property type="protein sequence ID" value="RSL19438.1"/>
    <property type="molecule type" value="Genomic_DNA"/>
</dbReference>
<evidence type="ECO:0000313" key="3">
    <source>
        <dbReference type="Proteomes" id="UP000269669"/>
    </source>
</evidence>
<accession>A0A428MRC2</accession>
<sequence length="349" mass="40418">MKHSIFSSAFWRAYWVSLRRSKKDSRDRKLALRLSVLILFFILYYGSLLWNARAGFDAGTGVIASIFAFFFVTAILGRWVNNKLDERKSRRESDQFVNKDIRNRLASDGFALSVVLARAGSEQMLREKQMPSGIEVITRRTHLDQLRKLDIWNGLDGGLRNLLLMPDGHWPENIIDLWQSFETLRCIRWVLRLDERLEPLTYLPKMDYRSAFELTEKPARLLSGAGMVDTWDIRVERNEADAFFSRCYAEGIGRGIMTGVNADTHTWAAEVFDAARDSDRRDVLVAYDTVGELNEDTLRYVSGVSFQRYHCLQLIMNLIDGIDSWEEWTALCFPILQKSEQVDHGEERN</sequence>
<proteinExistence type="predicted"/>
<protein>
    <submittedName>
        <fullName evidence="2">Uncharacterized protein</fullName>
    </submittedName>
</protein>
<gene>
    <name evidence="2" type="ORF">EDE15_5107</name>
</gene>
<dbReference type="AlphaFoldDB" id="A0A428MRC2"/>
<reference evidence="2 3" key="1">
    <citation type="submission" date="2018-12" db="EMBL/GenBank/DDBJ databases">
        <title>Sequencing of bacterial isolates from soil warming experiment in Harvard Forest, Massachusetts, USA.</title>
        <authorList>
            <person name="Deangelis K."/>
        </authorList>
    </citation>
    <scope>NUCLEOTIDE SEQUENCE [LARGE SCALE GENOMIC DNA]</scope>
    <source>
        <strain evidence="2 3">EB153</strain>
    </source>
</reference>
<comment type="caution">
    <text evidence="2">The sequence shown here is derived from an EMBL/GenBank/DDBJ whole genome shotgun (WGS) entry which is preliminary data.</text>
</comment>
<dbReference type="Proteomes" id="UP000269669">
    <property type="component" value="Unassembled WGS sequence"/>
</dbReference>